<evidence type="ECO:0000256" key="2">
    <source>
        <dbReference type="SAM" id="Phobius"/>
    </source>
</evidence>
<dbReference type="InterPro" id="IPR036195">
    <property type="entry name" value="AbfB_ABD_sf"/>
</dbReference>
<dbReference type="Pfam" id="PF05270">
    <property type="entry name" value="AbfB"/>
    <property type="match status" value="1"/>
</dbReference>
<evidence type="ECO:0000313" key="6">
    <source>
        <dbReference type="EMBL" id="GBG69117.1"/>
    </source>
</evidence>
<accession>A0A388KGJ2</accession>
<evidence type="ECO:0000259" key="4">
    <source>
        <dbReference type="Pfam" id="PF07944"/>
    </source>
</evidence>
<dbReference type="PANTHER" id="PTHR31151">
    <property type="entry name" value="PROLINE-TRNA LIGASE (DUF1680)"/>
    <property type="match status" value="1"/>
</dbReference>
<keyword evidence="2" id="KW-0472">Membrane</keyword>
<feature type="domain" description="Alpha-L-arabinofuranosidase B arabinose-binding" evidence="3">
    <location>
        <begin position="979"/>
        <end position="1070"/>
    </location>
</feature>
<dbReference type="InterPro" id="IPR007934">
    <property type="entry name" value="AbfB_ABD"/>
</dbReference>
<keyword evidence="7" id="KW-1185">Reference proteome</keyword>
<feature type="region of interest" description="Disordered" evidence="1">
    <location>
        <begin position="177"/>
        <end position="206"/>
    </location>
</feature>
<dbReference type="EMBL" id="BFEA01000110">
    <property type="protein sequence ID" value="GBG69117.1"/>
    <property type="molecule type" value="Genomic_DNA"/>
</dbReference>
<dbReference type="GO" id="GO:0046556">
    <property type="term" value="F:alpha-L-arabinofuranosidase activity"/>
    <property type="evidence" value="ECO:0007669"/>
    <property type="project" value="InterPro"/>
</dbReference>
<feature type="compositionally biased region" description="Basic and acidic residues" evidence="1">
    <location>
        <begin position="844"/>
        <end position="862"/>
    </location>
</feature>
<protein>
    <submittedName>
        <fullName evidence="6">Uncharacterized protein</fullName>
    </submittedName>
</protein>
<dbReference type="SUPFAM" id="SSF110221">
    <property type="entry name" value="AbfB domain"/>
    <property type="match status" value="1"/>
</dbReference>
<feature type="compositionally biased region" description="Basic and acidic residues" evidence="1">
    <location>
        <begin position="935"/>
        <end position="972"/>
    </location>
</feature>
<reference evidence="6 7" key="1">
    <citation type="journal article" date="2018" name="Cell">
        <title>The Chara Genome: Secondary Complexity and Implications for Plant Terrestrialization.</title>
        <authorList>
            <person name="Nishiyama T."/>
            <person name="Sakayama H."/>
            <person name="Vries J.D."/>
            <person name="Buschmann H."/>
            <person name="Saint-Marcoux D."/>
            <person name="Ullrich K.K."/>
            <person name="Haas F.B."/>
            <person name="Vanderstraeten L."/>
            <person name="Becker D."/>
            <person name="Lang D."/>
            <person name="Vosolsobe S."/>
            <person name="Rombauts S."/>
            <person name="Wilhelmsson P.K.I."/>
            <person name="Janitza P."/>
            <person name="Kern R."/>
            <person name="Heyl A."/>
            <person name="Rumpler F."/>
            <person name="Villalobos L.I.A.C."/>
            <person name="Clay J.M."/>
            <person name="Skokan R."/>
            <person name="Toyoda A."/>
            <person name="Suzuki Y."/>
            <person name="Kagoshima H."/>
            <person name="Schijlen E."/>
            <person name="Tajeshwar N."/>
            <person name="Catarino B."/>
            <person name="Hetherington A.J."/>
            <person name="Saltykova A."/>
            <person name="Bonnot C."/>
            <person name="Breuninger H."/>
            <person name="Symeonidi A."/>
            <person name="Radhakrishnan G.V."/>
            <person name="Van Nieuwerburgh F."/>
            <person name="Deforce D."/>
            <person name="Chang C."/>
            <person name="Karol K.G."/>
            <person name="Hedrich R."/>
            <person name="Ulvskov P."/>
            <person name="Glockner G."/>
            <person name="Delwiche C.F."/>
            <person name="Petrasek J."/>
            <person name="Van de Peer Y."/>
            <person name="Friml J."/>
            <person name="Beilby M."/>
            <person name="Dolan L."/>
            <person name="Kohara Y."/>
            <person name="Sugano S."/>
            <person name="Fujiyama A."/>
            <person name="Delaux P.-M."/>
            <person name="Quint M."/>
            <person name="TheiBen G."/>
            <person name="Hagemann M."/>
            <person name="Harholt J."/>
            <person name="Dunand C."/>
            <person name="Zachgo S."/>
            <person name="Langdale J."/>
            <person name="Maumus F."/>
            <person name="Straeten D.V.D."/>
            <person name="Gould S.B."/>
            <person name="Rensing S.A."/>
        </authorList>
    </citation>
    <scope>NUCLEOTIDE SEQUENCE [LARGE SCALE GENOMIC DNA]</scope>
    <source>
        <strain evidence="6 7">S276</strain>
    </source>
</reference>
<feature type="region of interest" description="Disordered" evidence="1">
    <location>
        <begin position="935"/>
        <end position="975"/>
    </location>
</feature>
<dbReference type="AlphaFoldDB" id="A0A388KGJ2"/>
<dbReference type="OrthoDB" id="5358475at2759"/>
<feature type="domain" description="Non-reducing end beta-L-arabinofuranosidase-like GH127 middle" evidence="5">
    <location>
        <begin position="650"/>
        <end position="751"/>
    </location>
</feature>
<proteinExistence type="predicted"/>
<dbReference type="GO" id="GO:0046373">
    <property type="term" value="P:L-arabinose metabolic process"/>
    <property type="evidence" value="ECO:0007669"/>
    <property type="project" value="InterPro"/>
</dbReference>
<name>A0A388KGJ2_CHABU</name>
<evidence type="ECO:0000313" key="7">
    <source>
        <dbReference type="Proteomes" id="UP000265515"/>
    </source>
</evidence>
<dbReference type="PANTHER" id="PTHR31151:SF0">
    <property type="entry name" value="PROLINE-TRNA LIGASE (DUF1680)"/>
    <property type="match status" value="1"/>
</dbReference>
<dbReference type="Gene3D" id="2.80.10.50">
    <property type="match status" value="1"/>
</dbReference>
<feature type="domain" description="Non-reducing end beta-L-arabinofuranosidase-like GH127 catalytic" evidence="4">
    <location>
        <begin position="254"/>
        <end position="637"/>
    </location>
</feature>
<dbReference type="InterPro" id="IPR012878">
    <property type="entry name" value="Beta-AFase-like_GH127_cat"/>
</dbReference>
<dbReference type="Gramene" id="GBG69117">
    <property type="protein sequence ID" value="GBG69117"/>
    <property type="gene ID" value="CBR_g3815"/>
</dbReference>
<comment type="caution">
    <text evidence="6">The sequence shown here is derived from an EMBL/GenBank/DDBJ whole genome shotgun (WGS) entry which is preliminary data.</text>
</comment>
<feature type="transmembrane region" description="Helical" evidence="2">
    <location>
        <begin position="31"/>
        <end position="49"/>
    </location>
</feature>
<gene>
    <name evidence="6" type="ORF">CBR_g3815</name>
</gene>
<dbReference type="Proteomes" id="UP000265515">
    <property type="component" value="Unassembled WGS sequence"/>
</dbReference>
<evidence type="ECO:0000256" key="1">
    <source>
        <dbReference type="SAM" id="MobiDB-lite"/>
    </source>
</evidence>
<keyword evidence="2" id="KW-1133">Transmembrane helix</keyword>
<keyword evidence="2" id="KW-0812">Transmembrane</keyword>
<evidence type="ECO:0000259" key="3">
    <source>
        <dbReference type="Pfam" id="PF05270"/>
    </source>
</evidence>
<dbReference type="Pfam" id="PF07944">
    <property type="entry name" value="Beta-AFase-like_GH127_cat"/>
    <property type="match status" value="1"/>
</dbReference>
<dbReference type="InterPro" id="IPR008928">
    <property type="entry name" value="6-hairpin_glycosidase_sf"/>
</dbReference>
<organism evidence="6 7">
    <name type="scientific">Chara braunii</name>
    <name type="common">Braun's stonewort</name>
    <dbReference type="NCBI Taxonomy" id="69332"/>
    <lineage>
        <taxon>Eukaryota</taxon>
        <taxon>Viridiplantae</taxon>
        <taxon>Streptophyta</taxon>
        <taxon>Charophyceae</taxon>
        <taxon>Charales</taxon>
        <taxon>Characeae</taxon>
        <taxon>Chara</taxon>
    </lineage>
</organism>
<dbReference type="Pfam" id="PF20736">
    <property type="entry name" value="Glyco_hydro127M"/>
    <property type="match status" value="1"/>
</dbReference>
<dbReference type="InterPro" id="IPR049046">
    <property type="entry name" value="Beta-AFase-like_GH127_middle"/>
</dbReference>
<feature type="region of interest" description="Disordered" evidence="1">
    <location>
        <begin position="841"/>
        <end position="862"/>
    </location>
</feature>
<feature type="transmembrane region" description="Helical" evidence="2">
    <location>
        <begin position="70"/>
        <end position="89"/>
    </location>
</feature>
<evidence type="ECO:0000259" key="5">
    <source>
        <dbReference type="Pfam" id="PF20736"/>
    </source>
</evidence>
<sequence length="1130" mass="126271">MSLGGVYSRARSHVHAVRPDDGEPAMAPPSFSFLLLAILNSMLTAGSFARDLSRLPPTRSRSRSWLSCQSSATCTLLLAAIAVAIALFSDLPIALSKECTNIPTQPKFLNSNLHNFSQSFPFLQPDLATANPPGSRSPRRDRLLLHHHHRHHHHRHHHHSYYRLEDVLARVRRTLTETSLDKEPVPRQGHTGNIVAKGEGANSHRSFVEDSSDVSFEFKSSSSSSSSSLSSSRRSFVEDSSSSLAFLHPVELHDVRLHPDSPQGMAQETNLDYLLMLDVNRLVWSFRKTAGLLLQDRPYGGWEDPKSELRGHFVGHYLSASAMMWASTGNRRLFERMKDLVEALAECQKAIGSGYLSAFPEEFFDRFEAIKPVWAPYYTIHKIMAGLLDQYLFVGNKQALGMVVDMATYFGDRVKNVIARYTIERHWQSLNEEVGGMNDVLYRLYTVTKNPEHLELAHLFDKPCFLGPLALKVDELSGYHVNTHIPVVIGAQMRYEVTHDVIYKGIAEFFMESVNASHTYASGGTSAWEFWQDPKRLGNTLQQTDQESCTTHNMLKVARNLFRWSRNPVYAEYYERALTNGVLGIQRGPEEPGVMIYFLPMGPGNSKARGPMGWGKPFESFWCCYGTGIESFSKLGDSVYFQQWEPKPALYVTQFVSSDLTWTVGGLSVKQTVTQPTSVNPVLTSVLSFVTLEGASMKSAADVYVRIPGWAKDGSSKAILNGKSLSETLVSGSFVKITRDWKTGDKLEVNFTLTLRTERIQDDRPEFRQLHAILFGPYLLAGMSSGDCDLAPGINASRPEDWIVPVPEDHRAQLATLILKPWPFVTLSETALANDAQSVTKSELQTRADDHASPDGGSKDLERIESYADDEDRRFLRQLGSQLNQVGGKFNGRTLSLQRRGGYLVAAPEPLEGTNEAAASRFWLVSSLSTKLAALEKEGGPKTDSRDAGDEKSSWRASGKESNNRYGPEKSSGDVLAGNEDLVSFESLERPGYYMVHADNGSAMMVEMSEGRNLWGSQFNAMATFKRVPGEFGYRTASFESIVMPGYLLSMYNGRRDLNTPTGWTVSFQKRRSTWVFVSMSSFYLREGEPPSDVSFVARGRNQKFPLFPISAFKDETYTTYFRVPGGPVR</sequence>
<dbReference type="SUPFAM" id="SSF48208">
    <property type="entry name" value="Six-hairpin glycosidases"/>
    <property type="match status" value="1"/>
</dbReference>